<accession>A0ABS5W7Y1</accession>
<dbReference type="EMBL" id="JAHFVK010000003">
    <property type="protein sequence ID" value="MBT2135814.1"/>
    <property type="molecule type" value="Genomic_DNA"/>
</dbReference>
<dbReference type="Proteomes" id="UP000811255">
    <property type="component" value="Unassembled WGS sequence"/>
</dbReference>
<evidence type="ECO:0000313" key="2">
    <source>
        <dbReference type="EMBL" id="MBT2135814.1"/>
    </source>
</evidence>
<gene>
    <name evidence="2" type="ORF">KK137_15860</name>
</gene>
<name>A0ABS5W7Y1_9SPHN</name>
<comment type="caution">
    <text evidence="2">The sequence shown here is derived from an EMBL/GenBank/DDBJ whole genome shotgun (WGS) entry which is preliminary data.</text>
</comment>
<evidence type="ECO:0000256" key="1">
    <source>
        <dbReference type="SAM" id="SignalP"/>
    </source>
</evidence>
<keyword evidence="3" id="KW-1185">Reference proteome</keyword>
<sequence>MRSVPPFVLSMATLLVFGIASRPAIAQETPSWVGVWEGRIGTYPVRACLESFGDGPGRGSYYYMSTLEPISISEEDGEGGWIERTPDGNTQATWELAEFSGTRVRGAWRQGSRSLPLDLKPAAWEAGERGGPCSSAAFLEPRTGKGTVISEPRELAGWAYTRKTYHPAKSFEDDVSIESFDFAPEQPGDKAIREMLAADLPGETVDDDFVKCLAGAIATLGIDGDYSLTVKPTLMSRAFLVTEQNSGSFCGGAHPSNYTLSRIFDRQSGEEIDLFGWIGDERIDGEDSIIPGALRDLILVKWPQDSADCREYVEDTSLWSIGLAKEGLEFRPDLPHVATACVEPVLIDWNALGPFLDAEGRAGLARLRAG</sequence>
<dbReference type="RefSeq" id="WP_214537643.1">
    <property type="nucleotide sequence ID" value="NZ_JAHFVK010000003.1"/>
</dbReference>
<reference evidence="2 3" key="1">
    <citation type="submission" date="2021-05" db="EMBL/GenBank/DDBJ databases">
        <title>Croceibacterium sp. LX-88 genome sequence.</title>
        <authorList>
            <person name="Luo X."/>
        </authorList>
    </citation>
    <scope>NUCLEOTIDE SEQUENCE [LARGE SCALE GENOMIC DNA]</scope>
    <source>
        <strain evidence="2 3">LX-88</strain>
    </source>
</reference>
<protein>
    <recommendedName>
        <fullName evidence="4">DUF3298 domain-containing protein</fullName>
    </recommendedName>
</protein>
<evidence type="ECO:0008006" key="4">
    <source>
        <dbReference type="Google" id="ProtNLM"/>
    </source>
</evidence>
<evidence type="ECO:0000313" key="3">
    <source>
        <dbReference type="Proteomes" id="UP000811255"/>
    </source>
</evidence>
<feature type="chain" id="PRO_5046034919" description="DUF3298 domain-containing protein" evidence="1">
    <location>
        <begin position="27"/>
        <end position="370"/>
    </location>
</feature>
<feature type="signal peptide" evidence="1">
    <location>
        <begin position="1"/>
        <end position="26"/>
    </location>
</feature>
<proteinExistence type="predicted"/>
<organism evidence="2 3">
    <name type="scientific">Croceibacterium selenioxidans</name>
    <dbReference type="NCBI Taxonomy" id="2838833"/>
    <lineage>
        <taxon>Bacteria</taxon>
        <taxon>Pseudomonadati</taxon>
        <taxon>Pseudomonadota</taxon>
        <taxon>Alphaproteobacteria</taxon>
        <taxon>Sphingomonadales</taxon>
        <taxon>Erythrobacteraceae</taxon>
        <taxon>Croceibacterium</taxon>
    </lineage>
</organism>
<keyword evidence="1" id="KW-0732">Signal</keyword>